<organism evidence="3 4">
    <name type="scientific">Cladophialophora carrionii</name>
    <dbReference type="NCBI Taxonomy" id="86049"/>
    <lineage>
        <taxon>Eukaryota</taxon>
        <taxon>Fungi</taxon>
        <taxon>Dikarya</taxon>
        <taxon>Ascomycota</taxon>
        <taxon>Pezizomycotina</taxon>
        <taxon>Eurotiomycetes</taxon>
        <taxon>Chaetothyriomycetidae</taxon>
        <taxon>Chaetothyriales</taxon>
        <taxon>Herpotrichiellaceae</taxon>
        <taxon>Cladophialophora</taxon>
    </lineage>
</organism>
<comment type="caution">
    <text evidence="3">The sequence shown here is derived from an EMBL/GenBank/DDBJ whole genome shotgun (WGS) entry which is preliminary data.</text>
</comment>
<dbReference type="InterPro" id="IPR029069">
    <property type="entry name" value="HotDog_dom_sf"/>
</dbReference>
<sequence>MSGRDEAAAAAAAAEAGEAETEVLSPTPQATLDHFNSIPWVASRLSDRTFRPVHLSRTLTHAGKGHTLMAATWNTPTTISHILSTYRPPLTASNRKGEIRRFYTFGGGLNAHPNLLHGGVIATILDSTMGNVIGQELPAHAATFTVKLTVEYKRPVTTPGTVMARAWIVAVEGRKVWVEGVVEDGEGNVHARAEGMWLRAKGKGKGKL</sequence>
<dbReference type="SUPFAM" id="SSF54637">
    <property type="entry name" value="Thioesterase/thiol ester dehydrase-isomerase"/>
    <property type="match status" value="1"/>
</dbReference>
<feature type="domain" description="Thioesterase" evidence="2">
    <location>
        <begin position="115"/>
        <end position="189"/>
    </location>
</feature>
<reference evidence="3" key="1">
    <citation type="submission" date="2015-07" db="EMBL/GenBank/DDBJ databases">
        <authorList>
            <person name="Noorani M."/>
        </authorList>
    </citation>
    <scope>NUCLEOTIDE SEQUENCE [LARGE SCALE GENOMIC DNA]</scope>
    <source>
        <strain evidence="3">KSF</strain>
    </source>
</reference>
<dbReference type="PANTHER" id="PTHR47260">
    <property type="entry name" value="UPF0644 PROTEIN PB2B4.06"/>
    <property type="match status" value="1"/>
</dbReference>
<evidence type="ECO:0000313" key="3">
    <source>
        <dbReference type="EMBL" id="OCT54466.1"/>
    </source>
</evidence>
<dbReference type="CDD" id="cd03443">
    <property type="entry name" value="PaaI_thioesterase"/>
    <property type="match status" value="1"/>
</dbReference>
<dbReference type="Pfam" id="PF03061">
    <property type="entry name" value="4HBT"/>
    <property type="match status" value="1"/>
</dbReference>
<dbReference type="OrthoDB" id="506431at2759"/>
<dbReference type="eggNOG" id="ENOG502SCNK">
    <property type="taxonomic scope" value="Eukaryota"/>
</dbReference>
<dbReference type="VEuPathDB" id="FungiDB:CLCR_00956"/>
<dbReference type="InterPro" id="IPR052061">
    <property type="entry name" value="PTE-AB_protein"/>
</dbReference>
<dbReference type="EMBL" id="LGRB01000004">
    <property type="protein sequence ID" value="OCT54466.1"/>
    <property type="molecule type" value="Genomic_DNA"/>
</dbReference>
<name>A0A1C1D166_9EURO</name>
<proteinExistence type="predicted"/>
<evidence type="ECO:0000259" key="2">
    <source>
        <dbReference type="Pfam" id="PF03061"/>
    </source>
</evidence>
<evidence type="ECO:0000256" key="1">
    <source>
        <dbReference type="SAM" id="MobiDB-lite"/>
    </source>
</evidence>
<dbReference type="InterPro" id="IPR006683">
    <property type="entry name" value="Thioestr_dom"/>
</dbReference>
<feature type="region of interest" description="Disordered" evidence="1">
    <location>
        <begin position="1"/>
        <end position="28"/>
    </location>
</feature>
<gene>
    <name evidence="3" type="ORF">CLCR_00956</name>
</gene>
<dbReference type="Proteomes" id="UP000094526">
    <property type="component" value="Unassembled WGS sequence"/>
</dbReference>
<accession>A0A1C1D166</accession>
<dbReference type="VEuPathDB" id="FungiDB:G647_01727"/>
<keyword evidence="4" id="KW-1185">Reference proteome</keyword>
<protein>
    <recommendedName>
        <fullName evidence="2">Thioesterase domain-containing protein</fullName>
    </recommendedName>
</protein>
<evidence type="ECO:0000313" key="4">
    <source>
        <dbReference type="Proteomes" id="UP000094526"/>
    </source>
</evidence>
<dbReference type="AlphaFoldDB" id="A0A1C1D166"/>
<dbReference type="PANTHER" id="PTHR47260:SF3">
    <property type="entry name" value="THIOESTERASE FAMILY PROTEIN (AFU_ORTHOLOGUE AFUA_7G03960)"/>
    <property type="match status" value="1"/>
</dbReference>
<dbReference type="Gene3D" id="3.10.129.10">
    <property type="entry name" value="Hotdog Thioesterase"/>
    <property type="match status" value="1"/>
</dbReference>